<dbReference type="SMART" id="SM00849">
    <property type="entry name" value="Lactamase_B"/>
    <property type="match status" value="1"/>
</dbReference>
<dbReference type="Pfam" id="PF00753">
    <property type="entry name" value="Lactamase_B"/>
    <property type="match status" value="1"/>
</dbReference>
<gene>
    <name evidence="6" type="ORF">SAMN04487752_1080</name>
</gene>
<dbReference type="OrthoDB" id="9802248at2"/>
<keyword evidence="3" id="KW-0378">Hydrolase</keyword>
<dbReference type="Proteomes" id="UP000199481">
    <property type="component" value="Unassembled WGS sequence"/>
</dbReference>
<sequence>MTQIKKIVTGMIGENCYVIYQEGKALIVDPGDEFVKIKKVLDELKVVPIAILLTHTHYDHIGALEEVRKSYSIPVYVSELEQAWLGNPILNLSIHSGHPITAELAEFEFELLKTYDIEGFQFKVAPTPGHSPGGVSFIFADFVISGDALFKGSIGRTDLTGSDSEALLKGIKEQLFCLSDDLRVYPGHGDETTIGYEKRTNPFFKEG</sequence>
<dbReference type="AlphaFoldDB" id="A0A1H0YPD6"/>
<organism evidence="6 7">
    <name type="scientific">Carnobacterium viridans</name>
    <dbReference type="NCBI Taxonomy" id="174587"/>
    <lineage>
        <taxon>Bacteria</taxon>
        <taxon>Bacillati</taxon>
        <taxon>Bacillota</taxon>
        <taxon>Bacilli</taxon>
        <taxon>Lactobacillales</taxon>
        <taxon>Carnobacteriaceae</taxon>
        <taxon>Carnobacterium</taxon>
    </lineage>
</organism>
<dbReference type="RefSeq" id="WP_089975906.1">
    <property type="nucleotide sequence ID" value="NZ_CP084916.1"/>
</dbReference>
<keyword evidence="2" id="KW-0479">Metal-binding</keyword>
<evidence type="ECO:0000256" key="2">
    <source>
        <dbReference type="ARBA" id="ARBA00022723"/>
    </source>
</evidence>
<feature type="domain" description="Metallo-beta-lactamase" evidence="5">
    <location>
        <begin position="13"/>
        <end position="188"/>
    </location>
</feature>
<dbReference type="InterPro" id="IPR036866">
    <property type="entry name" value="RibonucZ/Hydroxyglut_hydro"/>
</dbReference>
<proteinExistence type="predicted"/>
<dbReference type="GO" id="GO:0046872">
    <property type="term" value="F:metal ion binding"/>
    <property type="evidence" value="ECO:0007669"/>
    <property type="project" value="UniProtKB-KW"/>
</dbReference>
<dbReference type="GO" id="GO:0016787">
    <property type="term" value="F:hydrolase activity"/>
    <property type="evidence" value="ECO:0007669"/>
    <property type="project" value="UniProtKB-KW"/>
</dbReference>
<dbReference type="PANTHER" id="PTHR46233">
    <property type="entry name" value="HYDROXYACYLGLUTATHIONE HYDROLASE GLOC"/>
    <property type="match status" value="1"/>
</dbReference>
<name>A0A1H0YPD6_9LACT</name>
<dbReference type="InterPro" id="IPR051453">
    <property type="entry name" value="MBL_Glyoxalase_II"/>
</dbReference>
<evidence type="ECO:0000256" key="3">
    <source>
        <dbReference type="ARBA" id="ARBA00022801"/>
    </source>
</evidence>
<keyword evidence="4" id="KW-0862">Zinc</keyword>
<evidence type="ECO:0000256" key="1">
    <source>
        <dbReference type="ARBA" id="ARBA00001947"/>
    </source>
</evidence>
<dbReference type="EMBL" id="FNJW01000008">
    <property type="protein sequence ID" value="SDQ17107.1"/>
    <property type="molecule type" value="Genomic_DNA"/>
</dbReference>
<dbReference type="SUPFAM" id="SSF56281">
    <property type="entry name" value="Metallo-hydrolase/oxidoreductase"/>
    <property type="match status" value="1"/>
</dbReference>
<keyword evidence="7" id="KW-1185">Reference proteome</keyword>
<dbReference type="Gene3D" id="3.60.15.10">
    <property type="entry name" value="Ribonuclease Z/Hydroxyacylglutathione hydrolase-like"/>
    <property type="match status" value="1"/>
</dbReference>
<comment type="cofactor">
    <cofactor evidence="1">
        <name>Zn(2+)</name>
        <dbReference type="ChEBI" id="CHEBI:29105"/>
    </cofactor>
</comment>
<evidence type="ECO:0000313" key="6">
    <source>
        <dbReference type="EMBL" id="SDQ17107.1"/>
    </source>
</evidence>
<dbReference type="InterPro" id="IPR001279">
    <property type="entry name" value="Metallo-B-lactamas"/>
</dbReference>
<dbReference type="CDD" id="cd06262">
    <property type="entry name" value="metallo-hydrolase-like_MBL-fold"/>
    <property type="match status" value="1"/>
</dbReference>
<dbReference type="PANTHER" id="PTHR46233:SF3">
    <property type="entry name" value="HYDROXYACYLGLUTATHIONE HYDROLASE GLOC"/>
    <property type="match status" value="1"/>
</dbReference>
<protein>
    <submittedName>
        <fullName evidence="6">Glyoxylase, beta-lactamase superfamily II</fullName>
    </submittedName>
</protein>
<accession>A0A1H0YPD6</accession>
<evidence type="ECO:0000313" key="7">
    <source>
        <dbReference type="Proteomes" id="UP000199481"/>
    </source>
</evidence>
<evidence type="ECO:0000259" key="5">
    <source>
        <dbReference type="SMART" id="SM00849"/>
    </source>
</evidence>
<reference evidence="7" key="1">
    <citation type="submission" date="2016-10" db="EMBL/GenBank/DDBJ databases">
        <authorList>
            <person name="Varghese N."/>
            <person name="Submissions S."/>
        </authorList>
    </citation>
    <scope>NUCLEOTIDE SEQUENCE [LARGE SCALE GENOMIC DNA]</scope>
    <source>
        <strain evidence="7">MPL-11</strain>
    </source>
</reference>
<evidence type="ECO:0000256" key="4">
    <source>
        <dbReference type="ARBA" id="ARBA00022833"/>
    </source>
</evidence>